<dbReference type="Proteomes" id="UP001221757">
    <property type="component" value="Unassembled WGS sequence"/>
</dbReference>
<evidence type="ECO:0000313" key="1">
    <source>
        <dbReference type="EMBL" id="KAJ7701885.1"/>
    </source>
</evidence>
<name>A0AAD7DXZ5_MYCRO</name>
<gene>
    <name evidence="1" type="ORF">B0H17DRAFT_1176369</name>
</gene>
<accession>A0AAD7DXZ5</accession>
<comment type="caution">
    <text evidence="1">The sequence shown here is derived from an EMBL/GenBank/DDBJ whole genome shotgun (WGS) entry which is preliminary data.</text>
</comment>
<dbReference type="EMBL" id="JARKIE010000016">
    <property type="protein sequence ID" value="KAJ7701885.1"/>
    <property type="molecule type" value="Genomic_DNA"/>
</dbReference>
<dbReference type="AlphaFoldDB" id="A0AAD7DXZ5"/>
<keyword evidence="2" id="KW-1185">Reference proteome</keyword>
<sequence>MSQNMSLEEDLTQMGFAGPVVALRLKIWCTIHLLASFLASPERSPLCAAALAKVTEKLLPRDEDLKSCIRLLRTEHHACLDGLVHFVAVPRTEDQLRRLEARLSVCRCDLSVEVVQLVHDSVNYAAELTFSGMVASIFTTLTAIVQTGLKVGHLAGAQSSALGDGPAMKKWPANTAALFPAGPEASILSFARLFRVTQSPAILHFIRFTLPHCPSLAMPISESNLFWESMVDVLQSAVEKFHEDPVLTDAWQGSNSEDTDEHLQQIIMAFTMFLSTFIATFIESLRRQLTSASSLVTSSRKIHDLLLKVLLLAQPNPNQDALATLCFLVSGMAAV</sequence>
<evidence type="ECO:0000313" key="2">
    <source>
        <dbReference type="Proteomes" id="UP001221757"/>
    </source>
</evidence>
<organism evidence="1 2">
    <name type="scientific">Mycena rosella</name>
    <name type="common">Pink bonnet</name>
    <name type="synonym">Agaricus rosellus</name>
    <dbReference type="NCBI Taxonomy" id="1033263"/>
    <lineage>
        <taxon>Eukaryota</taxon>
        <taxon>Fungi</taxon>
        <taxon>Dikarya</taxon>
        <taxon>Basidiomycota</taxon>
        <taxon>Agaricomycotina</taxon>
        <taxon>Agaricomycetes</taxon>
        <taxon>Agaricomycetidae</taxon>
        <taxon>Agaricales</taxon>
        <taxon>Marasmiineae</taxon>
        <taxon>Mycenaceae</taxon>
        <taxon>Mycena</taxon>
    </lineage>
</organism>
<proteinExistence type="predicted"/>
<protein>
    <submittedName>
        <fullName evidence="1">Uncharacterized protein</fullName>
    </submittedName>
</protein>
<reference evidence="1" key="1">
    <citation type="submission" date="2023-03" db="EMBL/GenBank/DDBJ databases">
        <title>Massive genome expansion in bonnet fungi (Mycena s.s.) driven by repeated elements and novel gene families across ecological guilds.</title>
        <authorList>
            <consortium name="Lawrence Berkeley National Laboratory"/>
            <person name="Harder C.B."/>
            <person name="Miyauchi S."/>
            <person name="Viragh M."/>
            <person name="Kuo A."/>
            <person name="Thoen E."/>
            <person name="Andreopoulos B."/>
            <person name="Lu D."/>
            <person name="Skrede I."/>
            <person name="Drula E."/>
            <person name="Henrissat B."/>
            <person name="Morin E."/>
            <person name="Kohler A."/>
            <person name="Barry K."/>
            <person name="LaButti K."/>
            <person name="Morin E."/>
            <person name="Salamov A."/>
            <person name="Lipzen A."/>
            <person name="Mereny Z."/>
            <person name="Hegedus B."/>
            <person name="Baldrian P."/>
            <person name="Stursova M."/>
            <person name="Weitz H."/>
            <person name="Taylor A."/>
            <person name="Grigoriev I.V."/>
            <person name="Nagy L.G."/>
            <person name="Martin F."/>
            <person name="Kauserud H."/>
        </authorList>
    </citation>
    <scope>NUCLEOTIDE SEQUENCE</scope>
    <source>
        <strain evidence="1">CBHHK067</strain>
    </source>
</reference>
<feature type="non-terminal residue" evidence="1">
    <location>
        <position position="335"/>
    </location>
</feature>